<gene>
    <name evidence="1" type="ORF">GMDG_02201</name>
</gene>
<reference evidence="2" key="1">
    <citation type="submission" date="2010-09" db="EMBL/GenBank/DDBJ databases">
        <title>The genome sequence of Geomyces destructans 20631-21.</title>
        <authorList>
            <consortium name="The Broad Institute Genome Sequencing Platform"/>
            <person name="Cuomo C.A."/>
            <person name="Blehert D.S."/>
            <person name="Lorch J.M."/>
            <person name="Young S.K."/>
            <person name="Zeng Q."/>
            <person name="Gargeya S."/>
            <person name="Fitzgerald M."/>
            <person name="Haas B."/>
            <person name="Abouelleil A."/>
            <person name="Alvarado L."/>
            <person name="Arachchi H.M."/>
            <person name="Berlin A."/>
            <person name="Brown A."/>
            <person name="Chapman S.B."/>
            <person name="Chen Z."/>
            <person name="Dunbar C."/>
            <person name="Freedman E."/>
            <person name="Gearin G."/>
            <person name="Gellesch M."/>
            <person name="Goldberg J."/>
            <person name="Griggs A."/>
            <person name="Gujja S."/>
            <person name="Heiman D."/>
            <person name="Howarth C."/>
            <person name="Larson L."/>
            <person name="Lui A."/>
            <person name="MacDonald P.J.P."/>
            <person name="Montmayeur A."/>
            <person name="Murphy C."/>
            <person name="Neiman D."/>
            <person name="Pearson M."/>
            <person name="Priest M."/>
            <person name="Roberts A."/>
            <person name="Saif S."/>
            <person name="Shea T."/>
            <person name="Shenoy N."/>
            <person name="Sisk P."/>
            <person name="Stolte C."/>
            <person name="Sykes S."/>
            <person name="Wortman J."/>
            <person name="Nusbaum C."/>
            <person name="Birren B."/>
        </authorList>
    </citation>
    <scope>NUCLEOTIDE SEQUENCE [LARGE SCALE GENOMIC DNA]</scope>
    <source>
        <strain evidence="2">ATCC MYA-4855 / 20631-21</strain>
    </source>
</reference>
<dbReference type="EMBL" id="GL573198">
    <property type="protein sequence ID" value="ELR06763.1"/>
    <property type="molecule type" value="Genomic_DNA"/>
</dbReference>
<organism evidence="1 2">
    <name type="scientific">Pseudogymnoascus destructans (strain ATCC MYA-4855 / 20631-21)</name>
    <name type="common">Bat white-nose syndrome fungus</name>
    <name type="synonym">Geomyces destructans</name>
    <dbReference type="NCBI Taxonomy" id="658429"/>
    <lineage>
        <taxon>Eukaryota</taxon>
        <taxon>Fungi</taxon>
        <taxon>Dikarya</taxon>
        <taxon>Ascomycota</taxon>
        <taxon>Pezizomycotina</taxon>
        <taxon>Leotiomycetes</taxon>
        <taxon>Thelebolales</taxon>
        <taxon>Thelebolaceae</taxon>
        <taxon>Pseudogymnoascus</taxon>
    </lineage>
</organism>
<dbReference type="AlphaFoldDB" id="L8G249"/>
<dbReference type="HOGENOM" id="CLU_604286_0_0_1"/>
<accession>L8G249</accession>
<evidence type="ECO:0000313" key="1">
    <source>
        <dbReference type="EMBL" id="ELR06763.1"/>
    </source>
</evidence>
<sequence length="453" mass="49455">MPPSKKPCIATAVADSLEPPDGNAITSLASEPQRAQESLAAKASFKIKYLYASKKGLSKATPATFGYDNVAYLRRIARSAPVIRAVTLFETINKGQQVNAFFATLVVSLQQPDPTETFCESVEVLLEQYRQLRSEAGELNNSGAASSLAKGTATHIQLLTVTAGIIWHLSNELSEVSEIQTTDPNADFDLVDTCPDIQKIVAASEETAFTIFYTLQVEDTDDDDYPWKYDGPPMEIEGLLDELQSINLVAENRHVSPVAENIKAATAIIDAGKRLPETFKKAVIEGGAAGNNSGIQADAEEIKTPKDMETYCKIQKLFSGGDHLTGPPLDICLDVLNASRFQPHDKSKSIWKYNIGALPDTCVKALRNQISAVYWMISKTFGLLPTQDPSSKPDPTREAISQRAAAYFVTAPTYGGFVVDTMGFTLLLYRSYLIRYGGPAYATQQGHPVVEQW</sequence>
<name>L8G249_PSED2</name>
<evidence type="ECO:0000313" key="2">
    <source>
        <dbReference type="Proteomes" id="UP000011064"/>
    </source>
</evidence>
<protein>
    <submittedName>
        <fullName evidence="1">Uncharacterized protein</fullName>
    </submittedName>
</protein>
<dbReference type="InParanoid" id="L8G249"/>
<proteinExistence type="predicted"/>
<dbReference type="VEuPathDB" id="FungiDB:GMDG_02201"/>
<dbReference type="Proteomes" id="UP000011064">
    <property type="component" value="Unassembled WGS sequence"/>
</dbReference>
<keyword evidence="2" id="KW-1185">Reference proteome</keyword>